<feature type="region of interest" description="Disordered" evidence="1">
    <location>
        <begin position="31"/>
        <end position="90"/>
    </location>
</feature>
<keyword evidence="3" id="KW-1185">Reference proteome</keyword>
<proteinExistence type="predicted"/>
<dbReference type="RefSeq" id="WP_043707671.1">
    <property type="nucleotide sequence ID" value="NZ_JALOCT010000004.1"/>
</dbReference>
<dbReference type="AlphaFoldDB" id="A0A0D1LZD3"/>
<dbReference type="EMBL" id="JWHU01000012">
    <property type="protein sequence ID" value="KIU21121.1"/>
    <property type="molecule type" value="Genomic_DNA"/>
</dbReference>
<evidence type="ECO:0000313" key="2">
    <source>
        <dbReference type="EMBL" id="KIU21121.1"/>
    </source>
</evidence>
<feature type="compositionally biased region" description="Low complexity" evidence="1">
    <location>
        <begin position="74"/>
        <end position="90"/>
    </location>
</feature>
<feature type="region of interest" description="Disordered" evidence="1">
    <location>
        <begin position="228"/>
        <end position="255"/>
    </location>
</feature>
<gene>
    <name evidence="2" type="ORF">QX99_00880</name>
</gene>
<organism evidence="2 3">
    <name type="scientific">Weissella cibaria</name>
    <dbReference type="NCBI Taxonomy" id="137591"/>
    <lineage>
        <taxon>Bacteria</taxon>
        <taxon>Bacillati</taxon>
        <taxon>Bacillota</taxon>
        <taxon>Bacilli</taxon>
        <taxon>Lactobacillales</taxon>
        <taxon>Lactobacillaceae</taxon>
        <taxon>Weissella</taxon>
    </lineage>
</organism>
<dbReference type="PATRIC" id="fig|137591.25.peg.850"/>
<dbReference type="Proteomes" id="UP000032287">
    <property type="component" value="Unassembled WGS sequence"/>
</dbReference>
<evidence type="ECO:0000313" key="3">
    <source>
        <dbReference type="Proteomes" id="UP000032287"/>
    </source>
</evidence>
<name>A0A0D1LZD3_9LACO</name>
<accession>A0A0D1LZD3</accession>
<sequence precursor="true">MFKDKRVIVAAIMVLAAVAVVFAIVTNGTKSNESNRAKEASSTVKKTTKSSSEKTASAAKSATTSSKQAHDKASSSSSKASSSSSSSASASSASSVADKFDVAATLKGVDGAPAVLSTNVGATSAQVVLADNANQDFDAYTGAYAKSAVAILKAAAKTGKMTDIYVARQVKLEDGTEFAIAGYWTGDQLKNAGTLADNTSMKDLLLNASRYYIGGSVWGTFSQQQKNDYTNHQQGGQIGDNQDFTKWVTSGTTKQ</sequence>
<feature type="compositionally biased region" description="Low complexity" evidence="1">
    <location>
        <begin position="40"/>
        <end position="67"/>
    </location>
</feature>
<reference evidence="2 3" key="1">
    <citation type="journal article" date="2015" name="Microbiology (Mosc.)">
        <title>Genomics of the Weissella cibaria species with an examination of its metabolic traits.</title>
        <authorList>
            <person name="Lynch K.M."/>
            <person name="Lucid A."/>
            <person name="Arendt E.K."/>
            <person name="Sleator R.D."/>
            <person name="Lucey B."/>
            <person name="Coffey A."/>
        </authorList>
    </citation>
    <scope>NUCLEOTIDE SEQUENCE [LARGE SCALE GENOMIC DNA]</scope>
    <source>
        <strain evidence="2 3">MG1</strain>
    </source>
</reference>
<protein>
    <submittedName>
        <fullName evidence="2">Uncharacterized protein</fullName>
    </submittedName>
</protein>
<evidence type="ECO:0000256" key="1">
    <source>
        <dbReference type="SAM" id="MobiDB-lite"/>
    </source>
</evidence>
<comment type="caution">
    <text evidence="2">The sequence shown here is derived from an EMBL/GenBank/DDBJ whole genome shotgun (WGS) entry which is preliminary data.</text>
</comment>